<organism evidence="1 2">
    <name type="scientific">Nostoc flagelliforme CCNUN1</name>
    <dbReference type="NCBI Taxonomy" id="2038116"/>
    <lineage>
        <taxon>Bacteria</taxon>
        <taxon>Bacillati</taxon>
        <taxon>Cyanobacteriota</taxon>
        <taxon>Cyanophyceae</taxon>
        <taxon>Nostocales</taxon>
        <taxon>Nostocaceae</taxon>
        <taxon>Nostoc</taxon>
    </lineage>
</organism>
<proteinExistence type="predicted"/>
<gene>
    <name evidence="1" type="ORF">COO91_04937</name>
</gene>
<sequence length="41" mass="4729">MPNTLTYLDFSARRYANARHESLSTSAQCRIPTPLTIKQEF</sequence>
<name>A0A2K8SU68_9NOSO</name>
<evidence type="ECO:0000313" key="2">
    <source>
        <dbReference type="Proteomes" id="UP000232003"/>
    </source>
</evidence>
<reference evidence="1 2" key="1">
    <citation type="submission" date="2017-11" db="EMBL/GenBank/DDBJ databases">
        <title>Complete genome of a free-living desiccation-tolerant cyanobacterium and its photosynthetic adaptation to extreme terrestrial habitat.</title>
        <authorList>
            <person name="Shang J."/>
        </authorList>
    </citation>
    <scope>NUCLEOTIDE SEQUENCE [LARGE SCALE GENOMIC DNA]</scope>
    <source>
        <strain evidence="1 2">CCNUN1</strain>
    </source>
</reference>
<dbReference type="AlphaFoldDB" id="A0A2K8SU68"/>
<dbReference type="KEGG" id="nfl:COO91_04937"/>
<keyword evidence="2" id="KW-1185">Reference proteome</keyword>
<dbReference type="EMBL" id="CP024785">
    <property type="protein sequence ID" value="AUB38957.1"/>
    <property type="molecule type" value="Genomic_DNA"/>
</dbReference>
<evidence type="ECO:0000313" key="1">
    <source>
        <dbReference type="EMBL" id="AUB38957.1"/>
    </source>
</evidence>
<accession>A0A2K8SU68</accession>
<dbReference type="Proteomes" id="UP000232003">
    <property type="component" value="Chromosome"/>
</dbReference>
<protein>
    <submittedName>
        <fullName evidence="1">Uncharacterized protein</fullName>
    </submittedName>
</protein>